<dbReference type="CDD" id="cd21037">
    <property type="entry name" value="MLKL_NTD"/>
    <property type="match status" value="1"/>
</dbReference>
<dbReference type="STRING" id="933084.A0A067QME2"/>
<dbReference type="PROSITE" id="PS50011">
    <property type="entry name" value="PROTEIN_KINASE_DOM"/>
    <property type="match status" value="1"/>
</dbReference>
<dbReference type="InParanoid" id="A0A067QME2"/>
<dbReference type="Proteomes" id="UP000027265">
    <property type="component" value="Unassembled WGS sequence"/>
</dbReference>
<feature type="domain" description="Protein kinase" evidence="1">
    <location>
        <begin position="207"/>
        <end position="492"/>
    </location>
</feature>
<dbReference type="OrthoDB" id="4062651at2759"/>
<keyword evidence="3" id="KW-1185">Reference proteome</keyword>
<dbReference type="InterPro" id="IPR059179">
    <property type="entry name" value="MLKL-like_MCAfunc"/>
</dbReference>
<evidence type="ECO:0000313" key="2">
    <source>
        <dbReference type="EMBL" id="KDQ64697.1"/>
    </source>
</evidence>
<dbReference type="InterPro" id="IPR036537">
    <property type="entry name" value="Adaptor_Cbl_N_dom_sf"/>
</dbReference>
<sequence length="492" mass="54624">MAAILNTGIDVAFSFVPIPGAPQLGSLVQEIIALCDSVKVNKRIARKLSERCDTFQIAFEKASKNAVTQDMKDTAGEAQITLTTNRDKMRIWAQYSFWKSLVKYNEISNGIGDCYATINECLDKFNFAAHDEIITQGKAFQEDLKRDHAETLQNFADVKNTVGLLALDLPLRKEAMETMQNRLGENKEMQEGLAKNLAALLEASGGILPNLELSHGEVARSTAEPIALSPSVDLMQGIYLRKEVVSLKRLRNTQSDSAALKHFVREAKLWGSVLEVDQGQYIVPFYGYVRNDGPFPYLVARYMPDGNAIDFVQAHPEVDHRALIRDIAQGLRVLHSMEPEPIAHGNVRGANVMIRAGTGTRVTALLADFGLSKIVADVAVPFSITSKFDASYRWFAPELTQGDGTFTVKADIYAWSMTVLELITHSHPWRDVKHTNAAAHKAANGERPPRPAEPEVVERGLDDHLWELMTQGWSQDYLERPDISQVLAALPV</sequence>
<dbReference type="SMART" id="SM00220">
    <property type="entry name" value="S_TKc"/>
    <property type="match status" value="1"/>
</dbReference>
<protein>
    <recommendedName>
        <fullName evidence="1">Protein kinase domain-containing protein</fullName>
    </recommendedName>
</protein>
<dbReference type="HOGENOM" id="CLU_000288_7_38_1"/>
<dbReference type="Gene3D" id="1.20.930.20">
    <property type="entry name" value="Adaptor protein Cbl, N-terminal domain"/>
    <property type="match status" value="1"/>
</dbReference>
<dbReference type="SUPFAM" id="SSF56112">
    <property type="entry name" value="Protein kinase-like (PK-like)"/>
    <property type="match status" value="1"/>
</dbReference>
<reference evidence="3" key="1">
    <citation type="journal article" date="2014" name="Proc. Natl. Acad. Sci. U.S.A.">
        <title>Extensive sampling of basidiomycete genomes demonstrates inadequacy of the white-rot/brown-rot paradigm for wood decay fungi.</title>
        <authorList>
            <person name="Riley R."/>
            <person name="Salamov A.A."/>
            <person name="Brown D.W."/>
            <person name="Nagy L.G."/>
            <person name="Floudas D."/>
            <person name="Held B.W."/>
            <person name="Levasseur A."/>
            <person name="Lombard V."/>
            <person name="Morin E."/>
            <person name="Otillar R."/>
            <person name="Lindquist E.A."/>
            <person name="Sun H."/>
            <person name="LaButti K.M."/>
            <person name="Schmutz J."/>
            <person name="Jabbour D."/>
            <person name="Luo H."/>
            <person name="Baker S.E."/>
            <person name="Pisabarro A.G."/>
            <person name="Walton J.D."/>
            <person name="Blanchette R.A."/>
            <person name="Henrissat B."/>
            <person name="Martin F."/>
            <person name="Cullen D."/>
            <person name="Hibbett D.S."/>
            <person name="Grigoriev I.V."/>
        </authorList>
    </citation>
    <scope>NUCLEOTIDE SEQUENCE [LARGE SCALE GENOMIC DNA]</scope>
    <source>
        <strain evidence="3">MUCL 33604</strain>
    </source>
</reference>
<accession>A0A067QME2</accession>
<dbReference type="GO" id="GO:0005737">
    <property type="term" value="C:cytoplasm"/>
    <property type="evidence" value="ECO:0007669"/>
    <property type="project" value="TreeGrafter"/>
</dbReference>
<evidence type="ECO:0000313" key="3">
    <source>
        <dbReference type="Proteomes" id="UP000027265"/>
    </source>
</evidence>
<organism evidence="2 3">
    <name type="scientific">Jaapia argillacea MUCL 33604</name>
    <dbReference type="NCBI Taxonomy" id="933084"/>
    <lineage>
        <taxon>Eukaryota</taxon>
        <taxon>Fungi</taxon>
        <taxon>Dikarya</taxon>
        <taxon>Basidiomycota</taxon>
        <taxon>Agaricomycotina</taxon>
        <taxon>Agaricomycetes</taxon>
        <taxon>Agaricomycetidae</taxon>
        <taxon>Jaapiales</taxon>
        <taxon>Jaapiaceae</taxon>
        <taxon>Jaapia</taxon>
    </lineage>
</organism>
<proteinExistence type="predicted"/>
<dbReference type="InterPro" id="IPR050167">
    <property type="entry name" value="Ser_Thr_protein_kinase"/>
</dbReference>
<dbReference type="PANTHER" id="PTHR23257">
    <property type="entry name" value="SERINE-THREONINE PROTEIN KINASE"/>
    <property type="match status" value="1"/>
</dbReference>
<dbReference type="InterPro" id="IPR011009">
    <property type="entry name" value="Kinase-like_dom_sf"/>
</dbReference>
<dbReference type="GO" id="GO:0004672">
    <property type="term" value="F:protein kinase activity"/>
    <property type="evidence" value="ECO:0007669"/>
    <property type="project" value="InterPro"/>
</dbReference>
<gene>
    <name evidence="2" type="ORF">JAAARDRAFT_201996</name>
</gene>
<dbReference type="GO" id="GO:0005524">
    <property type="term" value="F:ATP binding"/>
    <property type="evidence" value="ECO:0007669"/>
    <property type="project" value="InterPro"/>
</dbReference>
<dbReference type="InterPro" id="IPR001245">
    <property type="entry name" value="Ser-Thr/Tyr_kinase_cat_dom"/>
</dbReference>
<name>A0A067QME2_9AGAM</name>
<evidence type="ECO:0000259" key="1">
    <source>
        <dbReference type="PROSITE" id="PS50011"/>
    </source>
</evidence>
<dbReference type="GO" id="GO:0007166">
    <property type="term" value="P:cell surface receptor signaling pathway"/>
    <property type="evidence" value="ECO:0007669"/>
    <property type="project" value="InterPro"/>
</dbReference>
<dbReference type="EMBL" id="KL197709">
    <property type="protein sequence ID" value="KDQ64697.1"/>
    <property type="molecule type" value="Genomic_DNA"/>
</dbReference>
<dbReference type="Pfam" id="PF07714">
    <property type="entry name" value="PK_Tyr_Ser-Thr"/>
    <property type="match status" value="1"/>
</dbReference>
<dbReference type="AlphaFoldDB" id="A0A067QME2"/>
<dbReference type="Gene3D" id="1.10.510.10">
    <property type="entry name" value="Transferase(Phosphotransferase) domain 1"/>
    <property type="match status" value="1"/>
</dbReference>
<dbReference type="InterPro" id="IPR000719">
    <property type="entry name" value="Prot_kinase_dom"/>
</dbReference>